<dbReference type="Gene3D" id="1.20.1090.10">
    <property type="entry name" value="Dehydroquinate synthase-like - alpha domain"/>
    <property type="match status" value="1"/>
</dbReference>
<reference evidence="14" key="1">
    <citation type="submission" date="2023-03" db="EMBL/GenBank/DDBJ databases">
        <authorList>
            <person name="Steffen K."/>
            <person name="Cardenas P."/>
        </authorList>
    </citation>
    <scope>NUCLEOTIDE SEQUENCE</scope>
</reference>
<evidence type="ECO:0000313" key="15">
    <source>
        <dbReference type="Proteomes" id="UP001174909"/>
    </source>
</evidence>
<evidence type="ECO:0000256" key="3">
    <source>
        <dbReference type="ARBA" id="ARBA00001947"/>
    </source>
</evidence>
<dbReference type="AlphaFoldDB" id="A0AA35RMI7"/>
<dbReference type="InterPro" id="IPR056179">
    <property type="entry name" value="DHQS_C"/>
</dbReference>
<dbReference type="InterPro" id="IPR050071">
    <property type="entry name" value="Dehydroquinate_synthase"/>
</dbReference>
<dbReference type="EMBL" id="CASHTH010001226">
    <property type="protein sequence ID" value="CAI8012981.1"/>
    <property type="molecule type" value="Genomic_DNA"/>
</dbReference>
<dbReference type="GO" id="GO:0000166">
    <property type="term" value="F:nucleotide binding"/>
    <property type="evidence" value="ECO:0007669"/>
    <property type="project" value="UniProtKB-KW"/>
</dbReference>
<sequence length="348" mass="37509">MTSPDLAATVHHSGGSYPVIAGWGIIERLGEHIAELGLGNTAYIVTDENVMRPYGRNAQWALQRAGIAAHCFVIPAGETSKSFQLAQEIYEWLVGLKAERGQPIIAIGGGVAGDLGGFIASTFLRGVPFVQVPTSMAAMVDASIGGKVAVNLPQAKNMVGAFYQPASRWAEAIKHGLILDPSLVDVFEEHAEALMDVEPEISTEVIRRSMAIKADVVSQDERETLGVRILLNYGHTIGHALEASTEYGRFMHGEGVSVGMMGAGRIAREMGMIGDDILERQRVLLQRFNLPITARGVDLDGVRAAMSLDKKTVGGANRWVLLEDVGRATVRRDIPGEVVEDTLAWLTE</sequence>
<dbReference type="GO" id="GO:0046872">
    <property type="term" value="F:metal ion binding"/>
    <property type="evidence" value="ECO:0007669"/>
    <property type="project" value="UniProtKB-KW"/>
</dbReference>
<proteinExistence type="predicted"/>
<dbReference type="Gene3D" id="3.40.50.1970">
    <property type="match status" value="1"/>
</dbReference>
<gene>
    <name evidence="14" type="ORF">GBAR_LOCUS8283</name>
</gene>
<evidence type="ECO:0000259" key="13">
    <source>
        <dbReference type="Pfam" id="PF24621"/>
    </source>
</evidence>
<organism evidence="14 15">
    <name type="scientific">Geodia barretti</name>
    <name type="common">Barrett's horny sponge</name>
    <dbReference type="NCBI Taxonomy" id="519541"/>
    <lineage>
        <taxon>Eukaryota</taxon>
        <taxon>Metazoa</taxon>
        <taxon>Porifera</taxon>
        <taxon>Demospongiae</taxon>
        <taxon>Heteroscleromorpha</taxon>
        <taxon>Tetractinellida</taxon>
        <taxon>Astrophorina</taxon>
        <taxon>Geodiidae</taxon>
        <taxon>Geodia</taxon>
    </lineage>
</organism>
<dbReference type="CDD" id="cd08195">
    <property type="entry name" value="DHQS"/>
    <property type="match status" value="1"/>
</dbReference>
<accession>A0AA35RMI7</accession>
<evidence type="ECO:0000256" key="9">
    <source>
        <dbReference type="ARBA" id="ARBA00023141"/>
    </source>
</evidence>
<keyword evidence="7" id="KW-0862">Zinc</keyword>
<dbReference type="InterPro" id="IPR030960">
    <property type="entry name" value="DHQS/DOIS_N"/>
</dbReference>
<keyword evidence="4" id="KW-0028">Amino-acid biosynthesis</keyword>
<dbReference type="GO" id="GO:0009073">
    <property type="term" value="P:aromatic amino acid family biosynthetic process"/>
    <property type="evidence" value="ECO:0007669"/>
    <property type="project" value="UniProtKB-KW"/>
</dbReference>
<evidence type="ECO:0000256" key="4">
    <source>
        <dbReference type="ARBA" id="ARBA00022605"/>
    </source>
</evidence>
<dbReference type="PANTHER" id="PTHR43622:SF7">
    <property type="entry name" value="3-DEHYDROQUINATE SYNTHASE, CHLOROPLASTIC"/>
    <property type="match status" value="1"/>
</dbReference>
<keyword evidence="9" id="KW-0057">Aromatic amino acid biosynthesis</keyword>
<keyword evidence="6" id="KW-0547">Nucleotide-binding</keyword>
<evidence type="ECO:0000313" key="14">
    <source>
        <dbReference type="EMBL" id="CAI8012981.1"/>
    </source>
</evidence>
<dbReference type="Proteomes" id="UP001174909">
    <property type="component" value="Unassembled WGS sequence"/>
</dbReference>
<dbReference type="SUPFAM" id="SSF56796">
    <property type="entry name" value="Dehydroquinate synthase-like"/>
    <property type="match status" value="1"/>
</dbReference>
<evidence type="ECO:0000259" key="12">
    <source>
        <dbReference type="Pfam" id="PF01761"/>
    </source>
</evidence>
<evidence type="ECO:0000256" key="1">
    <source>
        <dbReference type="ARBA" id="ARBA00001911"/>
    </source>
</evidence>
<dbReference type="GO" id="GO:0003856">
    <property type="term" value="F:3-dehydroquinate synthase activity"/>
    <property type="evidence" value="ECO:0007669"/>
    <property type="project" value="TreeGrafter"/>
</dbReference>
<keyword evidence="15" id="KW-1185">Reference proteome</keyword>
<evidence type="ECO:0000256" key="7">
    <source>
        <dbReference type="ARBA" id="ARBA00022833"/>
    </source>
</evidence>
<protein>
    <submittedName>
        <fullName evidence="14">3-dehydroquinate synthase</fullName>
    </submittedName>
</protein>
<evidence type="ECO:0000256" key="6">
    <source>
        <dbReference type="ARBA" id="ARBA00022741"/>
    </source>
</evidence>
<evidence type="ECO:0000256" key="11">
    <source>
        <dbReference type="ARBA" id="ARBA00023285"/>
    </source>
</evidence>
<dbReference type="FunFam" id="3.40.50.1970:FF:000007">
    <property type="entry name" value="Pentafunctional AROM polypeptide"/>
    <property type="match status" value="1"/>
</dbReference>
<feature type="domain" description="3-dehydroquinate synthase N-terminal" evidence="12">
    <location>
        <begin position="72"/>
        <end position="167"/>
    </location>
</feature>
<evidence type="ECO:0000256" key="8">
    <source>
        <dbReference type="ARBA" id="ARBA00023027"/>
    </source>
</evidence>
<evidence type="ECO:0000256" key="5">
    <source>
        <dbReference type="ARBA" id="ARBA00022723"/>
    </source>
</evidence>
<keyword evidence="10" id="KW-0456">Lyase</keyword>
<keyword evidence="11" id="KW-0170">Cobalt</keyword>
<comment type="caution">
    <text evidence="14">The sequence shown here is derived from an EMBL/GenBank/DDBJ whole genome shotgun (WGS) entry which is preliminary data.</text>
</comment>
<evidence type="ECO:0000256" key="10">
    <source>
        <dbReference type="ARBA" id="ARBA00023239"/>
    </source>
</evidence>
<dbReference type="Pfam" id="PF01761">
    <property type="entry name" value="DHQ_synthase"/>
    <property type="match status" value="1"/>
</dbReference>
<comment type="cofactor">
    <cofactor evidence="1">
        <name>NAD(+)</name>
        <dbReference type="ChEBI" id="CHEBI:57540"/>
    </cofactor>
</comment>
<feature type="domain" description="3-dehydroquinate synthase C-terminal" evidence="13">
    <location>
        <begin position="170"/>
        <end position="312"/>
    </location>
</feature>
<dbReference type="InterPro" id="IPR030963">
    <property type="entry name" value="DHQ_synth_fam"/>
</dbReference>
<keyword evidence="8" id="KW-0520">NAD</keyword>
<evidence type="ECO:0000256" key="2">
    <source>
        <dbReference type="ARBA" id="ARBA00001941"/>
    </source>
</evidence>
<dbReference type="GO" id="GO:0008652">
    <property type="term" value="P:amino acid biosynthetic process"/>
    <property type="evidence" value="ECO:0007669"/>
    <property type="project" value="UniProtKB-KW"/>
</dbReference>
<dbReference type="PANTHER" id="PTHR43622">
    <property type="entry name" value="3-DEHYDROQUINATE SYNTHASE"/>
    <property type="match status" value="1"/>
</dbReference>
<name>A0AA35RMI7_GEOBA</name>
<dbReference type="Pfam" id="PF24621">
    <property type="entry name" value="DHQS_C"/>
    <property type="match status" value="1"/>
</dbReference>
<dbReference type="PIRSF" id="PIRSF001455">
    <property type="entry name" value="DHQ_synth"/>
    <property type="match status" value="1"/>
</dbReference>
<comment type="cofactor">
    <cofactor evidence="3">
        <name>Zn(2+)</name>
        <dbReference type="ChEBI" id="CHEBI:29105"/>
    </cofactor>
</comment>
<comment type="cofactor">
    <cofactor evidence="2">
        <name>Co(2+)</name>
        <dbReference type="ChEBI" id="CHEBI:48828"/>
    </cofactor>
</comment>
<keyword evidence="5" id="KW-0479">Metal-binding</keyword>